<dbReference type="NCBIfam" id="TIGR02944">
    <property type="entry name" value="suf_reg_Xantho"/>
    <property type="match status" value="1"/>
</dbReference>
<dbReference type="PANTHER" id="PTHR33221">
    <property type="entry name" value="WINGED HELIX-TURN-HELIX TRANSCRIPTIONAL REGULATOR, RRF2 FAMILY"/>
    <property type="match status" value="1"/>
</dbReference>
<evidence type="ECO:0000313" key="1">
    <source>
        <dbReference type="EMBL" id="GGF36988.1"/>
    </source>
</evidence>
<organism evidence="1 2">
    <name type="scientific">Aliidongia dinghuensis</name>
    <dbReference type="NCBI Taxonomy" id="1867774"/>
    <lineage>
        <taxon>Bacteria</taxon>
        <taxon>Pseudomonadati</taxon>
        <taxon>Pseudomonadota</taxon>
        <taxon>Alphaproteobacteria</taxon>
        <taxon>Rhodospirillales</taxon>
        <taxon>Dongiaceae</taxon>
        <taxon>Aliidongia</taxon>
    </lineage>
</organism>
<protein>
    <submittedName>
        <fullName evidence="1">Transcriptional regulator</fullName>
    </submittedName>
</protein>
<proteinExistence type="predicted"/>
<name>A0A8J2YXK2_9PROT</name>
<dbReference type="InterPro" id="IPR000944">
    <property type="entry name" value="Tscrpt_reg_Rrf2"/>
</dbReference>
<dbReference type="InterPro" id="IPR036390">
    <property type="entry name" value="WH_DNA-bd_sf"/>
</dbReference>
<evidence type="ECO:0000313" key="2">
    <source>
        <dbReference type="Proteomes" id="UP000646365"/>
    </source>
</evidence>
<dbReference type="Pfam" id="PF02082">
    <property type="entry name" value="Rrf2"/>
    <property type="match status" value="1"/>
</dbReference>
<sequence>MIILSKLADYGVIVATHLAAVAPNQANAMHVAADTRLPQTTVAKVLKLLAKAGIVSAVRGAAGGYRLARHADEISVAEIVAAIDGDFAMTQCTSKIGPCDRLHYCPTRPHWHRINRAVGDALAGVTLGEMVLPSLAAPSFSPEYNIETTAP</sequence>
<keyword evidence="2" id="KW-1185">Reference proteome</keyword>
<dbReference type="PROSITE" id="PS01332">
    <property type="entry name" value="HTH_RRF2_1"/>
    <property type="match status" value="1"/>
</dbReference>
<reference evidence="1" key="1">
    <citation type="journal article" date="2014" name="Int. J. Syst. Evol. Microbiol.">
        <title>Complete genome sequence of Corynebacterium casei LMG S-19264T (=DSM 44701T), isolated from a smear-ripened cheese.</title>
        <authorList>
            <consortium name="US DOE Joint Genome Institute (JGI-PGF)"/>
            <person name="Walter F."/>
            <person name="Albersmeier A."/>
            <person name="Kalinowski J."/>
            <person name="Ruckert C."/>
        </authorList>
    </citation>
    <scope>NUCLEOTIDE SEQUENCE</scope>
    <source>
        <strain evidence="1">CGMCC 1.15725</strain>
    </source>
</reference>
<dbReference type="Proteomes" id="UP000646365">
    <property type="component" value="Unassembled WGS sequence"/>
</dbReference>
<dbReference type="PANTHER" id="PTHR33221:SF2">
    <property type="entry name" value="TRANSCRIPTIONAL REGULATOR"/>
    <property type="match status" value="1"/>
</dbReference>
<dbReference type="InterPro" id="IPR036388">
    <property type="entry name" value="WH-like_DNA-bd_sf"/>
</dbReference>
<dbReference type="InterPro" id="IPR014290">
    <property type="entry name" value="SUF_FeS_clus_asmbl_reg"/>
</dbReference>
<dbReference type="GO" id="GO:0005829">
    <property type="term" value="C:cytosol"/>
    <property type="evidence" value="ECO:0007669"/>
    <property type="project" value="TreeGrafter"/>
</dbReference>
<dbReference type="InterPro" id="IPR030489">
    <property type="entry name" value="TR_Rrf2-type_CS"/>
</dbReference>
<dbReference type="EMBL" id="BMJQ01000014">
    <property type="protein sequence ID" value="GGF36988.1"/>
    <property type="molecule type" value="Genomic_DNA"/>
</dbReference>
<dbReference type="GO" id="GO:0003700">
    <property type="term" value="F:DNA-binding transcription factor activity"/>
    <property type="evidence" value="ECO:0007669"/>
    <property type="project" value="TreeGrafter"/>
</dbReference>
<dbReference type="NCBIfam" id="TIGR00738">
    <property type="entry name" value="rrf2_super"/>
    <property type="match status" value="1"/>
</dbReference>
<dbReference type="RefSeq" id="WP_189050736.1">
    <property type="nucleotide sequence ID" value="NZ_BMJQ01000014.1"/>
</dbReference>
<dbReference type="SUPFAM" id="SSF46785">
    <property type="entry name" value="Winged helix' DNA-binding domain"/>
    <property type="match status" value="1"/>
</dbReference>
<comment type="caution">
    <text evidence="1">The sequence shown here is derived from an EMBL/GenBank/DDBJ whole genome shotgun (WGS) entry which is preliminary data.</text>
</comment>
<gene>
    <name evidence="1" type="ORF">GCM10011611_49330</name>
</gene>
<dbReference type="PROSITE" id="PS51197">
    <property type="entry name" value="HTH_RRF2_2"/>
    <property type="match status" value="1"/>
</dbReference>
<dbReference type="Gene3D" id="1.10.10.10">
    <property type="entry name" value="Winged helix-like DNA-binding domain superfamily/Winged helix DNA-binding domain"/>
    <property type="match status" value="1"/>
</dbReference>
<accession>A0A8J2YXK2</accession>
<dbReference type="AlphaFoldDB" id="A0A8J2YXK2"/>
<reference evidence="1" key="2">
    <citation type="submission" date="2020-09" db="EMBL/GenBank/DDBJ databases">
        <authorList>
            <person name="Sun Q."/>
            <person name="Zhou Y."/>
        </authorList>
    </citation>
    <scope>NUCLEOTIDE SEQUENCE</scope>
    <source>
        <strain evidence="1">CGMCC 1.15725</strain>
    </source>
</reference>